<dbReference type="OrthoDB" id="3405549at2"/>
<feature type="chain" id="PRO_5002223702" evidence="3">
    <location>
        <begin position="33"/>
        <end position="412"/>
    </location>
</feature>
<feature type="transmembrane region" description="Helical" evidence="2">
    <location>
        <begin position="376"/>
        <end position="395"/>
    </location>
</feature>
<sequence>MTSFHRSALTRVGAAALLAAGGLAAVAAPAQAADQADLALVPLSQNLARGVQAAKAKPFKFTVDNTRSSAVARDVRVTVETKGLTQRVGFVVPQGCDVAGTTFTCLLGDLAGGTTEDFGIPLFSAGLRGKGGSLTVTITSATADPNADDNSETVDITVTRPGYDLTSWVQDGYANVVVDGAQNSEPDLKPIPRGGTAPLDWAVYNDGSRRATGIFYMLTLPAKVSFAKLPDNCVEQEIGGLAQALCEDAGAVLKPGEYYTDDVQVKVADDAAEPVLRPGELFAYGLDGAEGEPEEEPQVASSAQRRAFMETDDVDNQAVFDVFVDLSAQPSPTPTPSGEPSATPTAAPSGQPSVTPSPSSSGGGGGLPVTGVQAGLIGGVGAAVLLAGGVLLVLARRRRVVLVTPGDEKSTD</sequence>
<dbReference type="PROSITE" id="PS51318">
    <property type="entry name" value="TAT"/>
    <property type="match status" value="1"/>
</dbReference>
<dbReference type="GeneID" id="301303222"/>
<gene>
    <name evidence="4" type="ORF">TK50_03415</name>
</gene>
<feature type="region of interest" description="Disordered" evidence="1">
    <location>
        <begin position="327"/>
        <end position="366"/>
    </location>
</feature>
<reference evidence="4 5" key="1">
    <citation type="submission" date="2015-01" db="EMBL/GenBank/DDBJ databases">
        <title>Sequencing and annotation of Micromonospora carbonacea strain JXNU-1 genome.</title>
        <authorList>
            <person name="Long Z."/>
            <person name="Huang Y."/>
            <person name="Jiang Y."/>
        </authorList>
    </citation>
    <scope>NUCLEOTIDE SEQUENCE [LARGE SCALE GENOMIC DNA]</scope>
    <source>
        <strain evidence="4 5">JXNU-1</strain>
    </source>
</reference>
<feature type="region of interest" description="Disordered" evidence="1">
    <location>
        <begin position="285"/>
        <end position="304"/>
    </location>
</feature>
<dbReference type="EMBL" id="JXSX01000001">
    <property type="protein sequence ID" value="KIR64688.1"/>
    <property type="molecule type" value="Genomic_DNA"/>
</dbReference>
<evidence type="ECO:0000313" key="4">
    <source>
        <dbReference type="EMBL" id="KIR64688.1"/>
    </source>
</evidence>
<dbReference type="InterPro" id="IPR006311">
    <property type="entry name" value="TAT_signal"/>
</dbReference>
<accession>A0A0D0VVC9</accession>
<feature type="compositionally biased region" description="Low complexity" evidence="1">
    <location>
        <begin position="338"/>
        <end position="360"/>
    </location>
</feature>
<comment type="caution">
    <text evidence="4">The sequence shown here is derived from an EMBL/GenBank/DDBJ whole genome shotgun (WGS) entry which is preliminary data.</text>
</comment>
<name>A0A0D0VVC9_9ACTN</name>
<keyword evidence="2" id="KW-0472">Membrane</keyword>
<organism evidence="4 5">
    <name type="scientific">Micromonospora haikouensis</name>
    <dbReference type="NCBI Taxonomy" id="686309"/>
    <lineage>
        <taxon>Bacteria</taxon>
        <taxon>Bacillati</taxon>
        <taxon>Actinomycetota</taxon>
        <taxon>Actinomycetes</taxon>
        <taxon>Micromonosporales</taxon>
        <taxon>Micromonosporaceae</taxon>
        <taxon>Micromonospora</taxon>
    </lineage>
</organism>
<evidence type="ECO:0000256" key="1">
    <source>
        <dbReference type="SAM" id="MobiDB-lite"/>
    </source>
</evidence>
<feature type="signal peptide" evidence="3">
    <location>
        <begin position="1"/>
        <end position="32"/>
    </location>
</feature>
<dbReference type="RefSeq" id="WP_043961411.1">
    <property type="nucleotide sequence ID" value="NZ_JBEZEP010000028.1"/>
</dbReference>
<keyword evidence="2" id="KW-1133">Transmembrane helix</keyword>
<keyword evidence="2" id="KW-0812">Transmembrane</keyword>
<dbReference type="AlphaFoldDB" id="A0A0D0VVC9"/>
<protein>
    <submittedName>
        <fullName evidence="4">Cell wall anchor protein</fullName>
    </submittedName>
</protein>
<evidence type="ECO:0000256" key="2">
    <source>
        <dbReference type="SAM" id="Phobius"/>
    </source>
</evidence>
<keyword evidence="5" id="KW-1185">Reference proteome</keyword>
<dbReference type="Proteomes" id="UP000032254">
    <property type="component" value="Unassembled WGS sequence"/>
</dbReference>
<evidence type="ECO:0000256" key="3">
    <source>
        <dbReference type="SAM" id="SignalP"/>
    </source>
</evidence>
<keyword evidence="3" id="KW-0732">Signal</keyword>
<evidence type="ECO:0000313" key="5">
    <source>
        <dbReference type="Proteomes" id="UP000032254"/>
    </source>
</evidence>
<proteinExistence type="predicted"/>
<dbReference type="PATRIC" id="fig|47853.6.peg.730"/>